<gene>
    <name evidence="2" type="ORF">Anapl_07861</name>
</gene>
<accession>R0KN06</accession>
<feature type="compositionally biased region" description="Polar residues" evidence="1">
    <location>
        <begin position="35"/>
        <end position="56"/>
    </location>
</feature>
<organism evidence="2 3">
    <name type="scientific">Anas platyrhynchos</name>
    <name type="common">Mallard</name>
    <name type="synonym">Anas boschas</name>
    <dbReference type="NCBI Taxonomy" id="8839"/>
    <lineage>
        <taxon>Eukaryota</taxon>
        <taxon>Metazoa</taxon>
        <taxon>Chordata</taxon>
        <taxon>Craniata</taxon>
        <taxon>Vertebrata</taxon>
        <taxon>Euteleostomi</taxon>
        <taxon>Archelosauria</taxon>
        <taxon>Archosauria</taxon>
        <taxon>Dinosauria</taxon>
        <taxon>Saurischia</taxon>
        <taxon>Theropoda</taxon>
        <taxon>Coelurosauria</taxon>
        <taxon>Aves</taxon>
        <taxon>Neognathae</taxon>
        <taxon>Galloanserae</taxon>
        <taxon>Anseriformes</taxon>
        <taxon>Anatidae</taxon>
        <taxon>Anatinae</taxon>
        <taxon>Anas</taxon>
    </lineage>
</organism>
<evidence type="ECO:0000313" key="2">
    <source>
        <dbReference type="EMBL" id="EOA94588.1"/>
    </source>
</evidence>
<reference evidence="3" key="1">
    <citation type="journal article" date="2013" name="Nat. Genet.">
        <title>The duck genome and transcriptome provide insight into an avian influenza virus reservoir species.</title>
        <authorList>
            <person name="Huang Y."/>
            <person name="Li Y."/>
            <person name="Burt D.W."/>
            <person name="Chen H."/>
            <person name="Zhang Y."/>
            <person name="Qian W."/>
            <person name="Kim H."/>
            <person name="Gan S."/>
            <person name="Zhao Y."/>
            <person name="Li J."/>
            <person name="Yi K."/>
            <person name="Feng H."/>
            <person name="Zhu P."/>
            <person name="Li B."/>
            <person name="Liu Q."/>
            <person name="Fairley S."/>
            <person name="Magor K.E."/>
            <person name="Du Z."/>
            <person name="Hu X."/>
            <person name="Goodman L."/>
            <person name="Tafer H."/>
            <person name="Vignal A."/>
            <person name="Lee T."/>
            <person name="Kim K.W."/>
            <person name="Sheng Z."/>
            <person name="An Y."/>
            <person name="Searle S."/>
            <person name="Herrero J."/>
            <person name="Groenen M.A."/>
            <person name="Crooijmans R.P."/>
            <person name="Faraut T."/>
            <person name="Cai Q."/>
            <person name="Webster R.G."/>
            <person name="Aldridge J.R."/>
            <person name="Warren W.C."/>
            <person name="Bartschat S."/>
            <person name="Kehr S."/>
            <person name="Marz M."/>
            <person name="Stadler P.F."/>
            <person name="Smith J."/>
            <person name="Kraus R.H."/>
            <person name="Zhao Y."/>
            <person name="Ren L."/>
            <person name="Fei J."/>
            <person name="Morisson M."/>
            <person name="Kaiser P."/>
            <person name="Griffin D.K."/>
            <person name="Rao M."/>
            <person name="Pitel F."/>
            <person name="Wang J."/>
            <person name="Li N."/>
        </authorList>
    </citation>
    <scope>NUCLEOTIDE SEQUENCE [LARGE SCALE GENOMIC DNA]</scope>
</reference>
<dbReference type="EMBL" id="KB744699">
    <property type="protein sequence ID" value="EOA94588.1"/>
    <property type="molecule type" value="Genomic_DNA"/>
</dbReference>
<protein>
    <submittedName>
        <fullName evidence="2">Uncharacterized protein</fullName>
    </submittedName>
</protein>
<dbReference type="Proteomes" id="UP000296049">
    <property type="component" value="Unassembled WGS sequence"/>
</dbReference>
<keyword evidence="3" id="KW-1185">Reference proteome</keyword>
<evidence type="ECO:0000256" key="1">
    <source>
        <dbReference type="SAM" id="MobiDB-lite"/>
    </source>
</evidence>
<name>R0KN06_ANAPL</name>
<dbReference type="AlphaFoldDB" id="R0KN06"/>
<feature type="region of interest" description="Disordered" evidence="1">
    <location>
        <begin position="34"/>
        <end position="78"/>
    </location>
</feature>
<evidence type="ECO:0000313" key="3">
    <source>
        <dbReference type="Proteomes" id="UP000296049"/>
    </source>
</evidence>
<proteinExistence type="predicted"/>
<sequence length="104" mass="11154">MGRSGSRPQDMTNMRLLVVPEQSCQGLDGTVSKYEANSLSSPKGRPSTKQHQQSKPSMVPPLSSPACTRNHVPSDPSLTGGCSTALCRSWFTPCCKDEDIAPMS</sequence>